<gene>
    <name evidence="2" type="ORF">PAHAL_5G354400</name>
</gene>
<feature type="compositionally biased region" description="Low complexity" evidence="1">
    <location>
        <begin position="219"/>
        <end position="228"/>
    </location>
</feature>
<reference evidence="2" key="1">
    <citation type="submission" date="2018-04" db="EMBL/GenBank/DDBJ databases">
        <title>WGS assembly of Panicum hallii.</title>
        <authorList>
            <person name="Lovell J."/>
            <person name="Jenkins J."/>
            <person name="Lowry D."/>
            <person name="Mamidi S."/>
            <person name="Sreedasyam A."/>
            <person name="Weng X."/>
            <person name="Barry K."/>
            <person name="Bonette J."/>
            <person name="Campitelli B."/>
            <person name="Daum C."/>
            <person name="Gordon S."/>
            <person name="Gould B."/>
            <person name="Lipzen A."/>
            <person name="Macqueen A."/>
            <person name="Palacio-Mejia J."/>
            <person name="Plott C."/>
            <person name="Shakirov E."/>
            <person name="Shu S."/>
            <person name="Yoshinaga Y."/>
            <person name="Zane M."/>
            <person name="Rokhsar D."/>
            <person name="Grimwood J."/>
            <person name="Schmutz J."/>
            <person name="Juenger T."/>
        </authorList>
    </citation>
    <scope>NUCLEOTIDE SEQUENCE [LARGE SCALE GENOMIC DNA]</scope>
    <source>
        <strain evidence="2">FIL2</strain>
    </source>
</reference>
<feature type="compositionally biased region" description="Basic residues" evidence="1">
    <location>
        <begin position="263"/>
        <end position="275"/>
    </location>
</feature>
<evidence type="ECO:0000256" key="1">
    <source>
        <dbReference type="SAM" id="MobiDB-lite"/>
    </source>
</evidence>
<sequence>MQRRQQPASMLPSIHGVESWVAAAAAARCPQSIALSAEELQARGRGVAPEHTGSLSRTHAPRAAPVLPLPHPLPAHGGSGDGGGRRARGGSRGVPNPVDKVRAAALLPCHAPPLLIHSHRRPMCLGTRRASNNLDRVASFHREKRSAQAILRFGDGHGLPPHLHLDRRREEGGGAGAEPRRRRAHPLRPRHPPRAPLHQRPHLRLLLRPPLCRPRRRPAPALALHPLPSLQPPRRLRPRGRFPLDPPHPRQHQQPIRPPLRPPRQHPRRAQPPHR</sequence>
<accession>A0A2T8IME5</accession>
<proteinExistence type="predicted"/>
<feature type="region of interest" description="Disordered" evidence="1">
    <location>
        <begin position="153"/>
        <end position="205"/>
    </location>
</feature>
<dbReference type="Proteomes" id="UP000243499">
    <property type="component" value="Chromosome 5"/>
</dbReference>
<protein>
    <submittedName>
        <fullName evidence="2">Uncharacterized protein</fullName>
    </submittedName>
</protein>
<feature type="compositionally biased region" description="Basic and acidic residues" evidence="1">
    <location>
        <begin position="163"/>
        <end position="172"/>
    </location>
</feature>
<dbReference type="EMBL" id="CM008050">
    <property type="protein sequence ID" value="PVH38796.1"/>
    <property type="molecule type" value="Genomic_DNA"/>
</dbReference>
<feature type="compositionally biased region" description="Basic residues" evidence="1">
    <location>
        <begin position="180"/>
        <end position="205"/>
    </location>
</feature>
<name>A0A2T8IME5_9POAL</name>
<feature type="region of interest" description="Disordered" evidence="1">
    <location>
        <begin position="217"/>
        <end position="275"/>
    </location>
</feature>
<dbReference type="AlphaFoldDB" id="A0A2T8IME5"/>
<dbReference type="Gramene" id="PVH38796">
    <property type="protein sequence ID" value="PVH38796"/>
    <property type="gene ID" value="PAHAL_5G354400"/>
</dbReference>
<organism evidence="2">
    <name type="scientific">Panicum hallii</name>
    <dbReference type="NCBI Taxonomy" id="206008"/>
    <lineage>
        <taxon>Eukaryota</taxon>
        <taxon>Viridiplantae</taxon>
        <taxon>Streptophyta</taxon>
        <taxon>Embryophyta</taxon>
        <taxon>Tracheophyta</taxon>
        <taxon>Spermatophyta</taxon>
        <taxon>Magnoliopsida</taxon>
        <taxon>Liliopsida</taxon>
        <taxon>Poales</taxon>
        <taxon>Poaceae</taxon>
        <taxon>PACMAD clade</taxon>
        <taxon>Panicoideae</taxon>
        <taxon>Panicodae</taxon>
        <taxon>Paniceae</taxon>
        <taxon>Panicinae</taxon>
        <taxon>Panicum</taxon>
        <taxon>Panicum sect. Panicum</taxon>
    </lineage>
</organism>
<evidence type="ECO:0000313" key="2">
    <source>
        <dbReference type="EMBL" id="PVH38796.1"/>
    </source>
</evidence>
<feature type="region of interest" description="Disordered" evidence="1">
    <location>
        <begin position="63"/>
        <end position="97"/>
    </location>
</feature>